<accession>A0A0F9TGS4</accession>
<dbReference type="EMBL" id="LAZR01000231">
    <property type="protein sequence ID" value="KKN80430.1"/>
    <property type="molecule type" value="Genomic_DNA"/>
</dbReference>
<protein>
    <submittedName>
        <fullName evidence="1">Uncharacterized protein</fullName>
    </submittedName>
</protein>
<sequence length="93" mass="10461">MTNTLLRCHTCGVPGIECLRTLTPYASFLTDGQYGNLYQCYDCQKESSIFCSHCSEPFPNNKPLPEPLDDGSFLCVTCDHKLLEELDDFTSNN</sequence>
<reference evidence="1" key="1">
    <citation type="journal article" date="2015" name="Nature">
        <title>Complex archaea that bridge the gap between prokaryotes and eukaryotes.</title>
        <authorList>
            <person name="Spang A."/>
            <person name="Saw J.H."/>
            <person name="Jorgensen S.L."/>
            <person name="Zaremba-Niedzwiedzka K."/>
            <person name="Martijn J."/>
            <person name="Lind A.E."/>
            <person name="van Eijk R."/>
            <person name="Schleper C."/>
            <person name="Guy L."/>
            <person name="Ettema T.J."/>
        </authorList>
    </citation>
    <scope>NUCLEOTIDE SEQUENCE</scope>
</reference>
<proteinExistence type="predicted"/>
<organism evidence="1">
    <name type="scientific">marine sediment metagenome</name>
    <dbReference type="NCBI Taxonomy" id="412755"/>
    <lineage>
        <taxon>unclassified sequences</taxon>
        <taxon>metagenomes</taxon>
        <taxon>ecological metagenomes</taxon>
    </lineage>
</organism>
<evidence type="ECO:0000313" key="1">
    <source>
        <dbReference type="EMBL" id="KKN80430.1"/>
    </source>
</evidence>
<comment type="caution">
    <text evidence="1">The sequence shown here is derived from an EMBL/GenBank/DDBJ whole genome shotgun (WGS) entry which is preliminary data.</text>
</comment>
<dbReference type="AlphaFoldDB" id="A0A0F9TGS4"/>
<gene>
    <name evidence="1" type="ORF">LCGC14_0330230</name>
</gene>
<name>A0A0F9TGS4_9ZZZZ</name>